<dbReference type="PROSITE" id="PS51257">
    <property type="entry name" value="PROKAR_LIPOPROTEIN"/>
    <property type="match status" value="1"/>
</dbReference>
<dbReference type="EMBL" id="JARFID010000037">
    <property type="protein sequence ID" value="MDE8697155.1"/>
    <property type="molecule type" value="Genomic_DNA"/>
</dbReference>
<reference evidence="1" key="1">
    <citation type="submission" date="2023-03" db="EMBL/GenBank/DDBJ databases">
        <title>DFI Biobank Strains.</title>
        <authorList>
            <person name="Mostad J."/>
            <person name="Paddock L."/>
            <person name="Medina S."/>
            <person name="Waligurski E."/>
            <person name="Barat B."/>
            <person name="Smith R."/>
            <person name="Burgo V."/>
            <person name="Metcalfe C."/>
            <person name="Woodson C."/>
            <person name="Sundararajan A."/>
            <person name="Ramaswamy R."/>
            <person name="Lin H."/>
            <person name="Pamer E.G."/>
        </authorList>
    </citation>
    <scope>NUCLEOTIDE SEQUENCE</scope>
    <source>
        <strain evidence="1">DFI.9.5</strain>
    </source>
</reference>
<gene>
    <name evidence="1" type="ORF">PZH42_23910</name>
</gene>
<comment type="caution">
    <text evidence="1">The sequence shown here is derived from an EMBL/GenBank/DDBJ whole genome shotgun (WGS) entry which is preliminary data.</text>
</comment>
<accession>A0AAW6M5C2</accession>
<dbReference type="RefSeq" id="WP_149924578.1">
    <property type="nucleotide sequence ID" value="NZ_CAXKYC010000042.1"/>
</dbReference>
<dbReference type="AlphaFoldDB" id="A0AAW6M5C2"/>
<evidence type="ECO:0000313" key="2">
    <source>
        <dbReference type="Proteomes" id="UP001221924"/>
    </source>
</evidence>
<evidence type="ECO:0000313" key="1">
    <source>
        <dbReference type="EMBL" id="MDE8697155.1"/>
    </source>
</evidence>
<dbReference type="Proteomes" id="UP001221924">
    <property type="component" value="Unassembled WGS sequence"/>
</dbReference>
<sequence length="97" mass="10418">MKKKIILTAGFVLAIIIGCTNDEIIPIEGSDVLTRAVAQTIFSNQTVTSNRTVTGTDILSENITVSNGAKLILKGSQSITINKPYTIEKGCQLEITH</sequence>
<proteinExistence type="predicted"/>
<protein>
    <submittedName>
        <fullName evidence="1">Uncharacterized protein</fullName>
    </submittedName>
</protein>
<name>A0AAW6M5C2_9BACE</name>
<organism evidence="1 2">
    <name type="scientific">Bacteroides cellulosilyticus</name>
    <dbReference type="NCBI Taxonomy" id="246787"/>
    <lineage>
        <taxon>Bacteria</taxon>
        <taxon>Pseudomonadati</taxon>
        <taxon>Bacteroidota</taxon>
        <taxon>Bacteroidia</taxon>
        <taxon>Bacteroidales</taxon>
        <taxon>Bacteroidaceae</taxon>
        <taxon>Bacteroides</taxon>
    </lineage>
</organism>